<dbReference type="GO" id="GO:0030655">
    <property type="term" value="P:beta-lactam antibiotic catabolic process"/>
    <property type="evidence" value="ECO:0007669"/>
    <property type="project" value="InterPro"/>
</dbReference>
<evidence type="ECO:0000313" key="3">
    <source>
        <dbReference type="EMBL" id="PKD44360.1"/>
    </source>
</evidence>
<sequence>MRILKFISAFVGTALVLGVVVIGLNWTAFNTFLENREAFMEGSDWVPKTESLRGLTEYIEQNPQNVSVASIVLEHPDSTIFYEADTPRTMGALSNIFLMTAYAIEMESGDLNPEELISVNDIDKYVLPQIDNSVHADAITFAEEKGWVQNGEISVQDAFVLLSHFNDPALSDYLWWKLEPFDWDGLMDQFGLESTDTPLPFSGIYLTISESVSNQFIDELISDWDERSKSEFRDYVIQQSNEFTTDSTIREELTKEFEDDRLGRSFMEERDAMELFPKATARDLTTFLEQIYTQENISSRASERILNWLRSPYSDRSEIQRDFTDYGALFDNRMGLLNGVDFGTLVYTGETKFQAIIFDNLPIGFWFHMSGNHMHQDFQQRLIYDPALIDLMEQVSLSDNQERSEIN</sequence>
<protein>
    <recommendedName>
        <fullName evidence="2">Beta-lactamase class A catalytic domain-containing protein</fullName>
    </recommendedName>
</protein>
<dbReference type="AlphaFoldDB" id="A0A2N0VJK0"/>
<gene>
    <name evidence="3" type="ORF">CWD77_02510</name>
</gene>
<keyword evidence="1" id="KW-0472">Membrane</keyword>
<keyword evidence="1" id="KW-0812">Transmembrane</keyword>
<dbReference type="Proteomes" id="UP000233398">
    <property type="component" value="Unassembled WGS sequence"/>
</dbReference>
<dbReference type="Pfam" id="PF13354">
    <property type="entry name" value="Beta-lactamase2"/>
    <property type="match status" value="1"/>
</dbReference>
<name>A0A2N0VJK0_9BACT</name>
<reference evidence="3 4" key="1">
    <citation type="submission" date="2017-11" db="EMBL/GenBank/DDBJ databases">
        <title>Rhodohalobacter 15182 sp. nov., isolated from a salt lake.</title>
        <authorList>
            <person name="Han S."/>
        </authorList>
    </citation>
    <scope>NUCLEOTIDE SEQUENCE [LARGE SCALE GENOMIC DNA]</scope>
    <source>
        <strain evidence="3 4">15182</strain>
    </source>
</reference>
<feature type="transmembrane region" description="Helical" evidence="1">
    <location>
        <begin position="7"/>
        <end position="29"/>
    </location>
</feature>
<dbReference type="InterPro" id="IPR045155">
    <property type="entry name" value="Beta-lactam_cat"/>
</dbReference>
<comment type="caution">
    <text evidence="3">The sequence shown here is derived from an EMBL/GenBank/DDBJ whole genome shotgun (WGS) entry which is preliminary data.</text>
</comment>
<evidence type="ECO:0000313" key="4">
    <source>
        <dbReference type="Proteomes" id="UP000233398"/>
    </source>
</evidence>
<dbReference type="EMBL" id="PISP01000001">
    <property type="protein sequence ID" value="PKD44360.1"/>
    <property type="molecule type" value="Genomic_DNA"/>
</dbReference>
<proteinExistence type="predicted"/>
<dbReference type="Gene3D" id="3.40.710.10">
    <property type="entry name" value="DD-peptidase/beta-lactamase superfamily"/>
    <property type="match status" value="1"/>
</dbReference>
<dbReference type="GO" id="GO:0008800">
    <property type="term" value="F:beta-lactamase activity"/>
    <property type="evidence" value="ECO:0007669"/>
    <property type="project" value="InterPro"/>
</dbReference>
<accession>A0A2N0VJK0</accession>
<dbReference type="RefSeq" id="WP_101071652.1">
    <property type="nucleotide sequence ID" value="NZ_PISP01000001.1"/>
</dbReference>
<evidence type="ECO:0000256" key="1">
    <source>
        <dbReference type="SAM" id="Phobius"/>
    </source>
</evidence>
<keyword evidence="4" id="KW-1185">Reference proteome</keyword>
<dbReference type="SUPFAM" id="SSF56601">
    <property type="entry name" value="beta-lactamase/transpeptidase-like"/>
    <property type="match status" value="1"/>
</dbReference>
<feature type="domain" description="Beta-lactamase class A catalytic" evidence="2">
    <location>
        <begin position="257"/>
        <end position="339"/>
    </location>
</feature>
<dbReference type="OrthoDB" id="1522671at2"/>
<evidence type="ECO:0000259" key="2">
    <source>
        <dbReference type="Pfam" id="PF13354"/>
    </source>
</evidence>
<dbReference type="InterPro" id="IPR012338">
    <property type="entry name" value="Beta-lactam/transpept-like"/>
</dbReference>
<organism evidence="3 4">
    <name type="scientific">Rhodohalobacter barkolensis</name>
    <dbReference type="NCBI Taxonomy" id="2053187"/>
    <lineage>
        <taxon>Bacteria</taxon>
        <taxon>Pseudomonadati</taxon>
        <taxon>Balneolota</taxon>
        <taxon>Balneolia</taxon>
        <taxon>Balneolales</taxon>
        <taxon>Balneolaceae</taxon>
        <taxon>Rhodohalobacter</taxon>
    </lineage>
</organism>
<keyword evidence="1" id="KW-1133">Transmembrane helix</keyword>